<keyword evidence="1" id="KW-0812">Transmembrane</keyword>
<keyword evidence="1" id="KW-1133">Transmembrane helix</keyword>
<dbReference type="RefSeq" id="WP_168887478.1">
    <property type="nucleotide sequence ID" value="NZ_JABAHY010000006.1"/>
</dbReference>
<feature type="transmembrane region" description="Helical" evidence="1">
    <location>
        <begin position="192"/>
        <end position="221"/>
    </location>
</feature>
<feature type="transmembrane region" description="Helical" evidence="1">
    <location>
        <begin position="341"/>
        <end position="367"/>
    </location>
</feature>
<proteinExistence type="predicted"/>
<protein>
    <submittedName>
        <fullName evidence="2">Uncharacterized protein</fullName>
    </submittedName>
</protein>
<comment type="caution">
    <text evidence="2">The sequence shown here is derived from an EMBL/GenBank/DDBJ whole genome shotgun (WGS) entry which is preliminary data.</text>
</comment>
<feature type="transmembrane region" description="Helical" evidence="1">
    <location>
        <begin position="298"/>
        <end position="320"/>
    </location>
</feature>
<dbReference type="EMBL" id="JABAHY010000006">
    <property type="protein sequence ID" value="NLS09999.1"/>
    <property type="molecule type" value="Genomic_DNA"/>
</dbReference>
<feature type="transmembrane region" description="Helical" evidence="1">
    <location>
        <begin position="79"/>
        <end position="100"/>
    </location>
</feature>
<accession>A0A7X8YDX7</accession>
<dbReference type="Pfam" id="PF19877">
    <property type="entry name" value="DUF6350"/>
    <property type="match status" value="1"/>
</dbReference>
<evidence type="ECO:0000313" key="3">
    <source>
        <dbReference type="Proteomes" id="UP000523139"/>
    </source>
</evidence>
<feature type="transmembrane region" description="Helical" evidence="1">
    <location>
        <begin position="233"/>
        <end position="251"/>
    </location>
</feature>
<feature type="transmembrane region" description="Helical" evidence="1">
    <location>
        <begin position="112"/>
        <end position="135"/>
    </location>
</feature>
<feature type="transmembrane region" description="Helical" evidence="1">
    <location>
        <begin position="258"/>
        <end position="278"/>
    </location>
</feature>
<keyword evidence="1" id="KW-0472">Membrane</keyword>
<feature type="transmembrane region" description="Helical" evidence="1">
    <location>
        <begin position="15"/>
        <end position="41"/>
    </location>
</feature>
<feature type="transmembrane region" description="Helical" evidence="1">
    <location>
        <begin position="387"/>
        <end position="410"/>
    </location>
</feature>
<reference evidence="2 3" key="1">
    <citation type="submission" date="2020-04" db="EMBL/GenBank/DDBJ databases">
        <title>Nesterenkonia sp. nov., isolated from marine sediment.</title>
        <authorList>
            <person name="Zhang G."/>
        </authorList>
    </citation>
    <scope>NUCLEOTIDE SEQUENCE [LARGE SCALE GENOMIC DNA]</scope>
    <source>
        <strain evidence="2 3">MY13</strain>
    </source>
</reference>
<organism evidence="2 3">
    <name type="scientific">Nesterenkonia sedimenti</name>
    <dbReference type="NCBI Taxonomy" id="1463632"/>
    <lineage>
        <taxon>Bacteria</taxon>
        <taxon>Bacillati</taxon>
        <taxon>Actinomycetota</taxon>
        <taxon>Actinomycetes</taxon>
        <taxon>Micrococcales</taxon>
        <taxon>Micrococcaceae</taxon>
        <taxon>Nesterenkonia</taxon>
    </lineage>
</organism>
<feature type="transmembrane region" description="Helical" evidence="1">
    <location>
        <begin position="141"/>
        <end position="162"/>
    </location>
</feature>
<evidence type="ECO:0000313" key="2">
    <source>
        <dbReference type="EMBL" id="NLS09999.1"/>
    </source>
</evidence>
<dbReference type="AlphaFoldDB" id="A0A7X8YDX7"/>
<gene>
    <name evidence="2" type="ORF">HGQ17_08305</name>
</gene>
<dbReference type="Proteomes" id="UP000523139">
    <property type="component" value="Unassembled WGS sequence"/>
</dbReference>
<name>A0A7X8YDX7_9MICC</name>
<sequence length="433" mass="45573">MAPLKMMRKLPTPPLWLFGLFEAIQAVLATVLLVVIPVTGISLARNWQGFDPLAAGELAAQAWLVIHAVPLYLSEGETGWFHLVPLGFTLIPVLLAWRTGRRLAQGSYPSQLWQGLALFTAGYAAAGVGLARFAAQDPGTMVWAGVACTAVVGIGSLAGCYAEARSATRMIGVDLEARVEEFSQHLKWAGAYIWAVLRAGLVASVAALGLAAVLLAGWLAVQWMEVANSYQELGAGIFGGLGLTLLHLGLAPNMVLWALAYSTGSGFTLGTDAPVTPFTTELGGIPEVPVLGAVPQEAYTYAPAVLVLPVLAGVIAGVWFMREGENHFDDWCQLRLKVRAVSITVSTLVLGALTGAVAAVVLIGPLWLSHISLGVGRMTDIGPHGMLTALLLACWVGLGTMIGYLAAPGVKMISLPRRRRNADSEEFSATAGS</sequence>
<dbReference type="InterPro" id="IPR045931">
    <property type="entry name" value="DUF6350"/>
</dbReference>
<keyword evidence="3" id="KW-1185">Reference proteome</keyword>
<evidence type="ECO:0000256" key="1">
    <source>
        <dbReference type="SAM" id="Phobius"/>
    </source>
</evidence>